<keyword evidence="3" id="KW-1185">Reference proteome</keyword>
<organism evidence="4">
    <name type="scientific">Enterobius vermicularis</name>
    <name type="common">Human pinworm</name>
    <dbReference type="NCBI Taxonomy" id="51028"/>
    <lineage>
        <taxon>Eukaryota</taxon>
        <taxon>Metazoa</taxon>
        <taxon>Ecdysozoa</taxon>
        <taxon>Nematoda</taxon>
        <taxon>Chromadorea</taxon>
        <taxon>Rhabditida</taxon>
        <taxon>Spirurina</taxon>
        <taxon>Oxyuridomorpha</taxon>
        <taxon>Oxyuroidea</taxon>
        <taxon>Oxyuridae</taxon>
        <taxon>Enterobius</taxon>
    </lineage>
</organism>
<feature type="compositionally biased region" description="Polar residues" evidence="1">
    <location>
        <begin position="112"/>
        <end position="121"/>
    </location>
</feature>
<dbReference type="Proteomes" id="UP000274131">
    <property type="component" value="Unassembled WGS sequence"/>
</dbReference>
<evidence type="ECO:0000313" key="3">
    <source>
        <dbReference type="Proteomes" id="UP000274131"/>
    </source>
</evidence>
<name>A0A0N4VN37_ENTVE</name>
<protein>
    <submittedName>
        <fullName evidence="2 4">Uncharacterized protein</fullName>
    </submittedName>
</protein>
<gene>
    <name evidence="2" type="ORF">EVEC_LOCUS11583</name>
</gene>
<sequence>MDPYHDAFAPGREGCSSKKDGRSTLGNEGKLIPPIQTCQTEEAGPSGKDAACQTNDAVPTEEAVEAWDVARQTGWRVLVPRRVFSTDQAYQYTDVQLFSNHERPPENKTISDFEQPTNKTLDSFKGHGREKIEAYLNW</sequence>
<evidence type="ECO:0000313" key="4">
    <source>
        <dbReference type="WBParaSite" id="EVEC_0001238301-mRNA-1"/>
    </source>
</evidence>
<feature type="compositionally biased region" description="Basic and acidic residues" evidence="1">
    <location>
        <begin position="101"/>
        <end position="111"/>
    </location>
</feature>
<evidence type="ECO:0000313" key="2">
    <source>
        <dbReference type="EMBL" id="VDD96832.1"/>
    </source>
</evidence>
<evidence type="ECO:0000256" key="1">
    <source>
        <dbReference type="SAM" id="MobiDB-lite"/>
    </source>
</evidence>
<feature type="region of interest" description="Disordered" evidence="1">
    <location>
        <begin position="1"/>
        <end position="53"/>
    </location>
</feature>
<dbReference type="WBParaSite" id="EVEC_0001238301-mRNA-1">
    <property type="protein sequence ID" value="EVEC_0001238301-mRNA-1"/>
    <property type="gene ID" value="EVEC_0001238301"/>
</dbReference>
<reference evidence="4" key="1">
    <citation type="submission" date="2017-02" db="UniProtKB">
        <authorList>
            <consortium name="WormBaseParasite"/>
        </authorList>
    </citation>
    <scope>IDENTIFICATION</scope>
</reference>
<dbReference type="AlphaFoldDB" id="A0A0N4VN37"/>
<feature type="region of interest" description="Disordered" evidence="1">
    <location>
        <begin position="101"/>
        <end position="124"/>
    </location>
</feature>
<accession>A0A0N4VN37</accession>
<reference evidence="2 3" key="2">
    <citation type="submission" date="2018-10" db="EMBL/GenBank/DDBJ databases">
        <authorList>
            <consortium name="Pathogen Informatics"/>
        </authorList>
    </citation>
    <scope>NUCLEOTIDE SEQUENCE [LARGE SCALE GENOMIC DNA]</scope>
</reference>
<proteinExistence type="predicted"/>
<dbReference type="EMBL" id="UXUI01012340">
    <property type="protein sequence ID" value="VDD96832.1"/>
    <property type="molecule type" value="Genomic_DNA"/>
</dbReference>